<evidence type="ECO:0000256" key="1">
    <source>
        <dbReference type="SAM" id="Coils"/>
    </source>
</evidence>
<accession>A0A2N9H7A9</accession>
<evidence type="ECO:0000256" key="2">
    <source>
        <dbReference type="SAM" id="MobiDB-lite"/>
    </source>
</evidence>
<sequence>MKEAEGRAKIEAKQKAKMEAEVAQLQEKVKLFEAKCIQSIGKAREEGKQEVMAMAEVMESATANYTALEQEHFKVLHNMKEAEERAKTEAEQKAMMEAEGKQEVMAGVKAQLQGVFNCGFRDGWKSALRKADVLSSTDMYMRSNTPLPYPEAGLKESDDEDEDDDKDEAEEAEAEQEAQAADPASLATGNPPTPSDWS</sequence>
<feature type="region of interest" description="Disordered" evidence="2">
    <location>
        <begin position="140"/>
        <end position="198"/>
    </location>
</feature>
<feature type="compositionally biased region" description="Acidic residues" evidence="2">
    <location>
        <begin position="157"/>
        <end position="176"/>
    </location>
</feature>
<reference evidence="3" key="1">
    <citation type="submission" date="2018-02" db="EMBL/GenBank/DDBJ databases">
        <authorList>
            <person name="Cohen D.B."/>
            <person name="Kent A.D."/>
        </authorList>
    </citation>
    <scope>NUCLEOTIDE SEQUENCE</scope>
</reference>
<keyword evidence="1" id="KW-0175">Coiled coil</keyword>
<name>A0A2N9H7A9_FAGSY</name>
<gene>
    <name evidence="3" type="ORF">FSB_LOCUS35565</name>
</gene>
<evidence type="ECO:0000313" key="3">
    <source>
        <dbReference type="EMBL" id="SPD07683.1"/>
    </source>
</evidence>
<dbReference type="EMBL" id="OIVN01002946">
    <property type="protein sequence ID" value="SPD07683.1"/>
    <property type="molecule type" value="Genomic_DNA"/>
</dbReference>
<protein>
    <submittedName>
        <fullName evidence="3">Uncharacterized protein</fullName>
    </submittedName>
</protein>
<feature type="coiled-coil region" evidence="1">
    <location>
        <begin position="1"/>
        <end position="99"/>
    </location>
</feature>
<organism evidence="3">
    <name type="scientific">Fagus sylvatica</name>
    <name type="common">Beechnut</name>
    <dbReference type="NCBI Taxonomy" id="28930"/>
    <lineage>
        <taxon>Eukaryota</taxon>
        <taxon>Viridiplantae</taxon>
        <taxon>Streptophyta</taxon>
        <taxon>Embryophyta</taxon>
        <taxon>Tracheophyta</taxon>
        <taxon>Spermatophyta</taxon>
        <taxon>Magnoliopsida</taxon>
        <taxon>eudicotyledons</taxon>
        <taxon>Gunneridae</taxon>
        <taxon>Pentapetalae</taxon>
        <taxon>rosids</taxon>
        <taxon>fabids</taxon>
        <taxon>Fagales</taxon>
        <taxon>Fagaceae</taxon>
        <taxon>Fagus</taxon>
    </lineage>
</organism>
<dbReference type="AlphaFoldDB" id="A0A2N9H7A9"/>
<proteinExistence type="predicted"/>